<feature type="compositionally biased region" description="Acidic residues" evidence="1">
    <location>
        <begin position="207"/>
        <end position="222"/>
    </location>
</feature>
<feature type="region of interest" description="Disordered" evidence="1">
    <location>
        <begin position="499"/>
        <end position="552"/>
    </location>
</feature>
<feature type="compositionally biased region" description="Basic and acidic residues" evidence="1">
    <location>
        <begin position="108"/>
        <end position="124"/>
    </location>
</feature>
<dbReference type="OrthoDB" id="27934at2759"/>
<dbReference type="STRING" id="230819.A0A5C3L231"/>
<dbReference type="EMBL" id="ML210168">
    <property type="protein sequence ID" value="TFK27049.1"/>
    <property type="molecule type" value="Genomic_DNA"/>
</dbReference>
<feature type="compositionally biased region" description="Acidic residues" evidence="1">
    <location>
        <begin position="125"/>
        <end position="134"/>
    </location>
</feature>
<protein>
    <submittedName>
        <fullName evidence="2">Uncharacterized protein</fullName>
    </submittedName>
</protein>
<feature type="compositionally biased region" description="Basic and acidic residues" evidence="1">
    <location>
        <begin position="384"/>
        <end position="409"/>
    </location>
</feature>
<accession>A0A5C3L231</accession>
<feature type="compositionally biased region" description="Low complexity" evidence="1">
    <location>
        <begin position="245"/>
        <end position="261"/>
    </location>
</feature>
<dbReference type="Gene3D" id="6.10.140.1020">
    <property type="match status" value="1"/>
</dbReference>
<organism evidence="2 3">
    <name type="scientific">Coprinopsis marcescibilis</name>
    <name type="common">Agaric fungus</name>
    <name type="synonym">Psathyrella marcescibilis</name>
    <dbReference type="NCBI Taxonomy" id="230819"/>
    <lineage>
        <taxon>Eukaryota</taxon>
        <taxon>Fungi</taxon>
        <taxon>Dikarya</taxon>
        <taxon>Basidiomycota</taxon>
        <taxon>Agaricomycotina</taxon>
        <taxon>Agaricomycetes</taxon>
        <taxon>Agaricomycetidae</taxon>
        <taxon>Agaricales</taxon>
        <taxon>Agaricineae</taxon>
        <taxon>Psathyrellaceae</taxon>
        <taxon>Coprinopsis</taxon>
    </lineage>
</organism>
<dbReference type="Proteomes" id="UP000307440">
    <property type="component" value="Unassembled WGS sequence"/>
</dbReference>
<evidence type="ECO:0000313" key="2">
    <source>
        <dbReference type="EMBL" id="TFK27049.1"/>
    </source>
</evidence>
<feature type="region of interest" description="Disordered" evidence="1">
    <location>
        <begin position="108"/>
        <end position="275"/>
    </location>
</feature>
<feature type="region of interest" description="Disordered" evidence="1">
    <location>
        <begin position="384"/>
        <end position="411"/>
    </location>
</feature>
<gene>
    <name evidence="2" type="ORF">FA15DRAFT_702273</name>
</gene>
<feature type="compositionally biased region" description="Low complexity" evidence="1">
    <location>
        <begin position="226"/>
        <end position="235"/>
    </location>
</feature>
<evidence type="ECO:0000313" key="3">
    <source>
        <dbReference type="Proteomes" id="UP000307440"/>
    </source>
</evidence>
<keyword evidence="3" id="KW-1185">Reference proteome</keyword>
<proteinExistence type="predicted"/>
<dbReference type="AlphaFoldDB" id="A0A5C3L231"/>
<feature type="region of interest" description="Disordered" evidence="1">
    <location>
        <begin position="1"/>
        <end position="70"/>
    </location>
</feature>
<name>A0A5C3L231_COPMA</name>
<feature type="region of interest" description="Disordered" evidence="1">
    <location>
        <begin position="645"/>
        <end position="681"/>
    </location>
</feature>
<feature type="compositionally biased region" description="Acidic residues" evidence="1">
    <location>
        <begin position="179"/>
        <end position="188"/>
    </location>
</feature>
<feature type="compositionally biased region" description="Basic and acidic residues" evidence="1">
    <location>
        <begin position="529"/>
        <end position="545"/>
    </location>
</feature>
<evidence type="ECO:0000256" key="1">
    <source>
        <dbReference type="SAM" id="MobiDB-lite"/>
    </source>
</evidence>
<sequence>MIPEFLSGPCFGDATPECTPSGEESNSLEGQTLRDGALTLGDKSGQLGTEIQGSLPGPAHDNEDGQLIPLSQGPQEHRAEVHAAGPANLYPDLMDMDINAFLIEPRKESEGETWDYDRAVRKDEDGEDVVEPAESEEHITSITPGLQDQPHLEFQDSSNDQGLAPVAQTGETLDAGPVDNEEDHEEEHDASLIQVPMEIVQPGNPDYENEEDEEWLEQDPQEDNMSSSPRSSSPPALFTSSPELSQSWSAAYSSSPPAVEPRSFGYRLPSSSPDYTYEKSHAIEMRDATRLDNMTELLEGAETHPNPPIEALVPRDEWNIVKDAAFPANREDANEPVLILDELPLGAVSQQPETEKAITKTNLEAGDEETRFGYGASVQIAQRLETHRPSKGSKEPNETPQEEVKECERSVFPSPHAVPSKYFLLREQKIGDSSDQTPGVVQLPAQNHESIAAEPSTSVIESQQSVAFRPMQPAVPNPRRPTIAGQKLQAKKLAKPFRCPTITVPPKPLKPNTPVSSSRDEPVQNARQPADKDNSMGVKVEDSKIQHRTKRAAAQFKSPLTVQSSDDQICVRPTLTIQALERRLQLLKRAVKVVKEEEEATLKQLIHKWTEAGREIAWEVWTLVKDSAAQENDWHPRIGKRKLQDGWGWDKGPDSKKGNRGSELWGWAVDGQDDGSGERGLALSLEGDASEDDKFGPEVEEGEVRQDTIGTMLAQLGICHTTLGWSEEEGSFV</sequence>
<reference evidence="2 3" key="1">
    <citation type="journal article" date="2019" name="Nat. Ecol. Evol.">
        <title>Megaphylogeny resolves global patterns of mushroom evolution.</title>
        <authorList>
            <person name="Varga T."/>
            <person name="Krizsan K."/>
            <person name="Foldi C."/>
            <person name="Dima B."/>
            <person name="Sanchez-Garcia M."/>
            <person name="Sanchez-Ramirez S."/>
            <person name="Szollosi G.J."/>
            <person name="Szarkandi J.G."/>
            <person name="Papp V."/>
            <person name="Albert L."/>
            <person name="Andreopoulos W."/>
            <person name="Angelini C."/>
            <person name="Antonin V."/>
            <person name="Barry K.W."/>
            <person name="Bougher N.L."/>
            <person name="Buchanan P."/>
            <person name="Buyck B."/>
            <person name="Bense V."/>
            <person name="Catcheside P."/>
            <person name="Chovatia M."/>
            <person name="Cooper J."/>
            <person name="Damon W."/>
            <person name="Desjardin D."/>
            <person name="Finy P."/>
            <person name="Geml J."/>
            <person name="Haridas S."/>
            <person name="Hughes K."/>
            <person name="Justo A."/>
            <person name="Karasinski D."/>
            <person name="Kautmanova I."/>
            <person name="Kiss B."/>
            <person name="Kocsube S."/>
            <person name="Kotiranta H."/>
            <person name="LaButti K.M."/>
            <person name="Lechner B.E."/>
            <person name="Liimatainen K."/>
            <person name="Lipzen A."/>
            <person name="Lukacs Z."/>
            <person name="Mihaltcheva S."/>
            <person name="Morgado L.N."/>
            <person name="Niskanen T."/>
            <person name="Noordeloos M.E."/>
            <person name="Ohm R.A."/>
            <person name="Ortiz-Santana B."/>
            <person name="Ovrebo C."/>
            <person name="Racz N."/>
            <person name="Riley R."/>
            <person name="Savchenko A."/>
            <person name="Shiryaev A."/>
            <person name="Soop K."/>
            <person name="Spirin V."/>
            <person name="Szebenyi C."/>
            <person name="Tomsovsky M."/>
            <person name="Tulloss R.E."/>
            <person name="Uehling J."/>
            <person name="Grigoriev I.V."/>
            <person name="Vagvolgyi C."/>
            <person name="Papp T."/>
            <person name="Martin F.M."/>
            <person name="Miettinen O."/>
            <person name="Hibbett D.S."/>
            <person name="Nagy L.G."/>
        </authorList>
    </citation>
    <scope>NUCLEOTIDE SEQUENCE [LARGE SCALE GENOMIC DNA]</scope>
    <source>
        <strain evidence="2 3">CBS 121175</strain>
    </source>
</reference>